<dbReference type="InterPro" id="IPR005320">
    <property type="entry name" value="Peptidase_S51"/>
</dbReference>
<evidence type="ECO:0000313" key="6">
    <source>
        <dbReference type="Proteomes" id="UP001164305"/>
    </source>
</evidence>
<keyword evidence="4" id="KW-0720">Serine protease</keyword>
<keyword evidence="2" id="KW-0645">Protease</keyword>
<name>A0ABY6G0S0_9MICO</name>
<evidence type="ECO:0000256" key="2">
    <source>
        <dbReference type="ARBA" id="ARBA00022670"/>
    </source>
</evidence>
<evidence type="ECO:0000256" key="4">
    <source>
        <dbReference type="ARBA" id="ARBA00022825"/>
    </source>
</evidence>
<protein>
    <submittedName>
        <fullName evidence="5">Peptidase E</fullName>
    </submittedName>
</protein>
<dbReference type="Proteomes" id="UP001164305">
    <property type="component" value="Chromosome"/>
</dbReference>
<sequence>MSPARAAVGETPHGAPQGTLVTLGGGGFSMSEDGSSDIDDLLLELTGAERPRVCFLPTASEDDPGYSGRFEAAFRGRARTQVLSLLGRVPGAQRDPRCLLDQDLIYVGGGSTVELLAQWRRHGLPAILAHAAAEGVVLAGISAGMNCWFAACSTDSYGPLAPLHDGLGVLPGAACPHYHGEPDRRPLLLRWITEGRMGRTWAVDDGAALVWRDGELVDAVAEGSGARAWLVERGPASGVEGIRRDGAAGDDERAASGLPAVAVERELPVRLLR</sequence>
<gene>
    <name evidence="5" type="ORF">BRM3_14580</name>
</gene>
<keyword evidence="6" id="KW-1185">Reference proteome</keyword>
<dbReference type="EMBL" id="CP107020">
    <property type="protein sequence ID" value="UYG16805.1"/>
    <property type="molecule type" value="Genomic_DNA"/>
</dbReference>
<dbReference type="SUPFAM" id="SSF52317">
    <property type="entry name" value="Class I glutamine amidotransferase-like"/>
    <property type="match status" value="1"/>
</dbReference>
<dbReference type="PANTHER" id="PTHR20842:SF0">
    <property type="entry name" value="ALPHA-ASPARTYL DIPEPTIDASE"/>
    <property type="match status" value="1"/>
</dbReference>
<dbReference type="Gene3D" id="3.40.50.880">
    <property type="match status" value="1"/>
</dbReference>
<dbReference type="PANTHER" id="PTHR20842">
    <property type="entry name" value="PROTEASE S51 ALPHA-ASPARTYL DIPEPTIDASE"/>
    <property type="match status" value="1"/>
</dbReference>
<dbReference type="InterPro" id="IPR029062">
    <property type="entry name" value="Class_I_gatase-like"/>
</dbReference>
<reference evidence="5" key="1">
    <citation type="submission" date="2022-10" db="EMBL/GenBank/DDBJ databases">
        <title>Whole-Genome Sequencing of Brachybacterium huguangmaarense BRM-3, Isolated from Betula schmidtii.</title>
        <authorList>
            <person name="Haam D."/>
        </authorList>
    </citation>
    <scope>NUCLEOTIDE SEQUENCE</scope>
    <source>
        <strain evidence="5">BRM-3</strain>
    </source>
</reference>
<evidence type="ECO:0000313" key="5">
    <source>
        <dbReference type="EMBL" id="UYG16805.1"/>
    </source>
</evidence>
<proteinExistence type="inferred from homology"/>
<dbReference type="CDD" id="cd03146">
    <property type="entry name" value="GAT1_Peptidase_E"/>
    <property type="match status" value="1"/>
</dbReference>
<organism evidence="5 6">
    <name type="scientific">Brachybacterium huguangmaarense</name>
    <dbReference type="NCBI Taxonomy" id="1652028"/>
    <lineage>
        <taxon>Bacteria</taxon>
        <taxon>Bacillati</taxon>
        <taxon>Actinomycetota</taxon>
        <taxon>Actinomycetes</taxon>
        <taxon>Micrococcales</taxon>
        <taxon>Dermabacteraceae</taxon>
        <taxon>Brachybacterium</taxon>
    </lineage>
</organism>
<comment type="similarity">
    <text evidence="1">Belongs to the peptidase S51 family.</text>
</comment>
<dbReference type="Pfam" id="PF03575">
    <property type="entry name" value="Peptidase_S51"/>
    <property type="match status" value="1"/>
</dbReference>
<keyword evidence="3" id="KW-0378">Hydrolase</keyword>
<accession>A0ABY6G0S0</accession>
<evidence type="ECO:0000256" key="3">
    <source>
        <dbReference type="ARBA" id="ARBA00022801"/>
    </source>
</evidence>
<dbReference type="RefSeq" id="WP_263594018.1">
    <property type="nucleotide sequence ID" value="NZ_CP107020.1"/>
</dbReference>
<evidence type="ECO:0000256" key="1">
    <source>
        <dbReference type="ARBA" id="ARBA00006534"/>
    </source>
</evidence>